<reference evidence="5 6" key="1">
    <citation type="journal article" date="2016" name="G3 (Bethesda)">
        <title>First Draft Assembly and Annotation of the Genome of a California Endemic Oak Quercus lobata Nee (Fagaceae).</title>
        <authorList>
            <person name="Sork V.L."/>
            <person name="Fitz-Gibbon S.T."/>
            <person name="Puiu D."/>
            <person name="Crepeau M."/>
            <person name="Gugger P.F."/>
            <person name="Sherman R."/>
            <person name="Stevens K."/>
            <person name="Langley C.H."/>
            <person name="Pellegrini M."/>
            <person name="Salzberg S.L."/>
        </authorList>
    </citation>
    <scope>NUCLEOTIDE SEQUENCE [LARGE SCALE GENOMIC DNA]</scope>
    <source>
        <strain evidence="5 6">cv. SW786</strain>
    </source>
</reference>
<dbReference type="GeneID" id="115976375"/>
<evidence type="ECO:0000313" key="6">
    <source>
        <dbReference type="Proteomes" id="UP000594261"/>
    </source>
</evidence>
<dbReference type="InParanoid" id="A0A7N2KLL5"/>
<dbReference type="InterPro" id="IPR002110">
    <property type="entry name" value="Ankyrin_rpt"/>
</dbReference>
<dbReference type="OrthoDB" id="674805at2759"/>
<dbReference type="PANTHER" id="PTHR24128">
    <property type="entry name" value="HOMEOBOX PROTEIN WARIAI"/>
    <property type="match status" value="1"/>
</dbReference>
<feature type="region of interest" description="Disordered" evidence="2">
    <location>
        <begin position="317"/>
        <end position="343"/>
    </location>
</feature>
<dbReference type="InterPro" id="IPR036770">
    <property type="entry name" value="Ankyrin_rpt-contain_sf"/>
</dbReference>
<keyword evidence="1" id="KW-0040">ANK repeat</keyword>
<dbReference type="Gene3D" id="1.25.40.20">
    <property type="entry name" value="Ankyrin repeat-containing domain"/>
    <property type="match status" value="1"/>
</dbReference>
<name>A0A7N2KLL5_QUELO</name>
<feature type="repeat" description="ANK" evidence="1">
    <location>
        <begin position="190"/>
        <end position="222"/>
    </location>
</feature>
<feature type="repeat" description="ANK" evidence="1">
    <location>
        <begin position="76"/>
        <end position="108"/>
    </location>
</feature>
<feature type="transmembrane region" description="Helical" evidence="3">
    <location>
        <begin position="422"/>
        <end position="442"/>
    </location>
</feature>
<dbReference type="AlphaFoldDB" id="A0A7N2KLL5"/>
<feature type="domain" description="PGG" evidence="4">
    <location>
        <begin position="291"/>
        <end position="328"/>
    </location>
</feature>
<dbReference type="RefSeq" id="XP_030953506.1">
    <property type="nucleotide sequence ID" value="XM_031097646.1"/>
</dbReference>
<evidence type="ECO:0000256" key="3">
    <source>
        <dbReference type="SAM" id="Phobius"/>
    </source>
</evidence>
<dbReference type="PROSITE" id="PS50297">
    <property type="entry name" value="ANK_REP_REGION"/>
    <property type="match status" value="2"/>
</dbReference>
<dbReference type="Pfam" id="PF13962">
    <property type="entry name" value="PGG"/>
    <property type="match status" value="1"/>
</dbReference>
<feature type="transmembrane region" description="Helical" evidence="3">
    <location>
        <begin position="296"/>
        <end position="313"/>
    </location>
</feature>
<dbReference type="Pfam" id="PF12796">
    <property type="entry name" value="Ank_2"/>
    <property type="match status" value="2"/>
</dbReference>
<keyword evidence="3" id="KW-1133">Transmembrane helix</keyword>
<dbReference type="EMBL" id="LRBV02000001">
    <property type="status" value="NOT_ANNOTATED_CDS"/>
    <property type="molecule type" value="Genomic_DNA"/>
</dbReference>
<dbReference type="PANTHER" id="PTHR24128:SF86">
    <property type="entry name" value="ALPHA-LATROTOXIN-LHE1A-LIKE"/>
    <property type="match status" value="1"/>
</dbReference>
<evidence type="ECO:0000256" key="1">
    <source>
        <dbReference type="PROSITE-ProRule" id="PRU00023"/>
    </source>
</evidence>
<keyword evidence="3" id="KW-0812">Transmembrane</keyword>
<dbReference type="SMART" id="SM00248">
    <property type="entry name" value="ANK"/>
    <property type="match status" value="5"/>
</dbReference>
<dbReference type="PROSITE" id="PS50088">
    <property type="entry name" value="ANK_REPEAT"/>
    <property type="match status" value="2"/>
</dbReference>
<protein>
    <recommendedName>
        <fullName evidence="4">PGG domain-containing protein</fullName>
    </recommendedName>
</protein>
<accession>A0A7N2KLL5</accession>
<dbReference type="Gramene" id="QL01p009420:mrna">
    <property type="protein sequence ID" value="QL01p009420:mrna"/>
    <property type="gene ID" value="QL01p009420"/>
</dbReference>
<sequence>MGERIVKLNEVAKQGNIEAFYGLIQEDVKLLEDIDELPFVDTPLHVAASAGGPQHIQFAMEMMRLKPSFARKPNPNGYSPIHLALQKGYTQMVHRLLQVDGDVVSVKAKEGMTLLHYAAKTEHLDLLVEFLSVCPHSIEDVTTKNETALHIALKHNKLEAFKLLVGWLRQNRSKNSMFWERKVLNWKDGEGNTVLHVAISENQPQAVDHLLASGYDLDINVKNLEGKTARDILQEQTQVNRRIEVLLRLAGAKRASSLPKVTSYADYLRPKVSLPEKLRIQRSRDKWSISEEKRNALLVVATLLITVTYQGILSPPGGLKQDDPKPVTNHESNTLAPVSSSSTLTFQNTTTSKKFYSNEAGSAECFEKPPFWLYIVLNSATFMLSCTIIFQLIPSGYFYVMFQAALFFLYVCYFASWTIIGVSFLTAFLLVFVSALLYNIVVRMDFSSWRKRWHKASQ</sequence>
<dbReference type="OMA" id="EMPHEAG"/>
<dbReference type="Proteomes" id="UP000594261">
    <property type="component" value="Chromosome 1"/>
</dbReference>
<evidence type="ECO:0000313" key="5">
    <source>
        <dbReference type="EnsemblPlants" id="QL01p009420:mrna"/>
    </source>
</evidence>
<gene>
    <name evidence="5" type="primary">LOC115976375</name>
</gene>
<feature type="transmembrane region" description="Helical" evidence="3">
    <location>
        <begin position="397"/>
        <end position="416"/>
    </location>
</feature>
<reference evidence="5" key="2">
    <citation type="submission" date="2021-01" db="UniProtKB">
        <authorList>
            <consortium name="EnsemblPlants"/>
        </authorList>
    </citation>
    <scope>IDENTIFICATION</scope>
</reference>
<dbReference type="InterPro" id="IPR026961">
    <property type="entry name" value="PGG_dom"/>
</dbReference>
<dbReference type="FunCoup" id="A0A7N2KLL5">
    <property type="interactions" value="99"/>
</dbReference>
<organism evidence="5 6">
    <name type="scientific">Quercus lobata</name>
    <name type="common">Valley oak</name>
    <dbReference type="NCBI Taxonomy" id="97700"/>
    <lineage>
        <taxon>Eukaryota</taxon>
        <taxon>Viridiplantae</taxon>
        <taxon>Streptophyta</taxon>
        <taxon>Embryophyta</taxon>
        <taxon>Tracheophyta</taxon>
        <taxon>Spermatophyta</taxon>
        <taxon>Magnoliopsida</taxon>
        <taxon>eudicotyledons</taxon>
        <taxon>Gunneridae</taxon>
        <taxon>Pentapetalae</taxon>
        <taxon>rosids</taxon>
        <taxon>fabids</taxon>
        <taxon>Fagales</taxon>
        <taxon>Fagaceae</taxon>
        <taxon>Quercus</taxon>
    </lineage>
</organism>
<evidence type="ECO:0000259" key="4">
    <source>
        <dbReference type="Pfam" id="PF13962"/>
    </source>
</evidence>
<keyword evidence="6" id="KW-1185">Reference proteome</keyword>
<keyword evidence="3" id="KW-0472">Membrane</keyword>
<feature type="transmembrane region" description="Helical" evidence="3">
    <location>
        <begin position="371"/>
        <end position="390"/>
    </location>
</feature>
<dbReference type="SUPFAM" id="SSF48403">
    <property type="entry name" value="Ankyrin repeat"/>
    <property type="match status" value="1"/>
</dbReference>
<proteinExistence type="predicted"/>
<dbReference type="EnsemblPlants" id="QL01p009420:mrna">
    <property type="protein sequence ID" value="QL01p009420:mrna"/>
    <property type="gene ID" value="QL01p009420"/>
</dbReference>
<evidence type="ECO:0000256" key="2">
    <source>
        <dbReference type="SAM" id="MobiDB-lite"/>
    </source>
</evidence>
<dbReference type="KEGG" id="qlo:115976375"/>
<feature type="compositionally biased region" description="Polar residues" evidence="2">
    <location>
        <begin position="329"/>
        <end position="343"/>
    </location>
</feature>